<dbReference type="Pfam" id="PF14491">
    <property type="entry name" value="DUF4435"/>
    <property type="match status" value="1"/>
</dbReference>
<protein>
    <recommendedName>
        <fullName evidence="1">DUF4435 domain-containing protein</fullName>
    </recommendedName>
</protein>
<dbReference type="Proteomes" id="UP000182427">
    <property type="component" value="Chromosome I"/>
</dbReference>
<reference evidence="2 3" key="1">
    <citation type="submission" date="2016-10" db="EMBL/GenBank/DDBJ databases">
        <authorList>
            <person name="de Groot N.N."/>
        </authorList>
    </citation>
    <scope>NUCLEOTIDE SEQUENCE [LARGE SCALE GENOMIC DNA]</scope>
    <source>
        <strain evidence="2 3">GAS232</strain>
    </source>
</reference>
<dbReference type="InterPro" id="IPR029492">
    <property type="entry name" value="DUF4435"/>
</dbReference>
<evidence type="ECO:0000313" key="3">
    <source>
        <dbReference type="Proteomes" id="UP000182427"/>
    </source>
</evidence>
<keyword evidence="3" id="KW-1185">Reference proteome</keyword>
<evidence type="ECO:0000313" key="2">
    <source>
        <dbReference type="EMBL" id="SDG06098.1"/>
    </source>
</evidence>
<dbReference type="OrthoDB" id="581541at2"/>
<name>A0A1G7R5U0_9BACT</name>
<organism evidence="2 3">
    <name type="scientific">Terriglobus roseus</name>
    <dbReference type="NCBI Taxonomy" id="392734"/>
    <lineage>
        <taxon>Bacteria</taxon>
        <taxon>Pseudomonadati</taxon>
        <taxon>Acidobacteriota</taxon>
        <taxon>Terriglobia</taxon>
        <taxon>Terriglobales</taxon>
        <taxon>Acidobacteriaceae</taxon>
        <taxon>Terriglobus</taxon>
    </lineage>
</organism>
<sequence>MLFDRRRVIDLIARYKLEPSLRDIYVEGAVDERLVRLVLRQIGCTNASVFRIDVVDVTDDMLTRVGLNRGEKAEVIALACELERELGRTLSFTGIVDADADRLLGLEHNCSLLLTTDYTCMEMYWLEEQTIDKFLSFIGVDDVDLAGFCAILRQPLQEVFLIRAAIQALRLPIAMKPFSRYVTENDGVLILDCSAYIDALLNAACLTRKRNDLVRKTEELRGLLAEDLKHSAQGHDLFSAVIIAFRKKLHAMGLREDKGVSHALWWALNLNALQESPLFASVLARVS</sequence>
<gene>
    <name evidence="2" type="ORF">SAMN05444167_4145</name>
</gene>
<dbReference type="AlphaFoldDB" id="A0A1G7R5U0"/>
<feature type="domain" description="DUF4435" evidence="1">
    <location>
        <begin position="24"/>
        <end position="242"/>
    </location>
</feature>
<dbReference type="RefSeq" id="WP_083346818.1">
    <property type="nucleotide sequence ID" value="NZ_LT629690.1"/>
</dbReference>
<evidence type="ECO:0000259" key="1">
    <source>
        <dbReference type="Pfam" id="PF14491"/>
    </source>
</evidence>
<dbReference type="EMBL" id="LT629690">
    <property type="protein sequence ID" value="SDG06098.1"/>
    <property type="molecule type" value="Genomic_DNA"/>
</dbReference>
<proteinExistence type="predicted"/>
<accession>A0A1G7R5U0</accession>